<dbReference type="RefSeq" id="WP_158871162.1">
    <property type="nucleotide sequence ID" value="NZ_CP046401.1"/>
</dbReference>
<dbReference type="Proteomes" id="UP000428260">
    <property type="component" value="Chromosome"/>
</dbReference>
<keyword evidence="4" id="KW-1185">Reference proteome</keyword>
<feature type="signal peptide" evidence="2">
    <location>
        <begin position="1"/>
        <end position="23"/>
    </location>
</feature>
<evidence type="ECO:0000313" key="4">
    <source>
        <dbReference type="Proteomes" id="UP000428260"/>
    </source>
</evidence>
<reference evidence="3 4" key="1">
    <citation type="submission" date="2019-11" db="EMBL/GenBank/DDBJ databases">
        <authorList>
            <person name="Zheng R.K."/>
            <person name="Sun C.M."/>
        </authorList>
    </citation>
    <scope>NUCLEOTIDE SEQUENCE [LARGE SCALE GENOMIC DNA]</scope>
    <source>
        <strain evidence="3 4">WC007</strain>
    </source>
</reference>
<dbReference type="AlphaFoldDB" id="A0A6I6KAY8"/>
<name>A0A6I6KAY8_9BACT</name>
<organism evidence="3 4">
    <name type="scientific">Maribellus comscasis</name>
    <dbReference type="NCBI Taxonomy" id="2681766"/>
    <lineage>
        <taxon>Bacteria</taxon>
        <taxon>Pseudomonadati</taxon>
        <taxon>Bacteroidota</taxon>
        <taxon>Bacteroidia</taxon>
        <taxon>Marinilabiliales</taxon>
        <taxon>Prolixibacteraceae</taxon>
        <taxon>Maribellus</taxon>
    </lineage>
</organism>
<feature type="chain" id="PRO_5026306306" evidence="2">
    <location>
        <begin position="24"/>
        <end position="123"/>
    </location>
</feature>
<gene>
    <name evidence="3" type="ORF">GM418_27960</name>
</gene>
<sequence>MKKLIILTLVAIFMFGTAQTIGAKSNKTIVGEWKFNSPSAPYGYDKGSIIISEKDGNLAGEIKFADGYKMDLKKVNFEENTFTCSLYVDYELVEIKAEIKGTKMSGNANSSGGKMPFTADKTK</sequence>
<proteinExistence type="predicted"/>
<dbReference type="EMBL" id="CP046401">
    <property type="protein sequence ID" value="QGY47364.1"/>
    <property type="molecule type" value="Genomic_DNA"/>
</dbReference>
<evidence type="ECO:0000313" key="3">
    <source>
        <dbReference type="EMBL" id="QGY47364.1"/>
    </source>
</evidence>
<keyword evidence="2" id="KW-0732">Signal</keyword>
<protein>
    <submittedName>
        <fullName evidence="3">Uncharacterized protein</fullName>
    </submittedName>
</protein>
<evidence type="ECO:0000256" key="1">
    <source>
        <dbReference type="SAM" id="MobiDB-lite"/>
    </source>
</evidence>
<accession>A0A6I6KAY8</accession>
<feature type="region of interest" description="Disordered" evidence="1">
    <location>
        <begin position="103"/>
        <end position="123"/>
    </location>
</feature>
<dbReference type="KEGG" id="mcos:GM418_27960"/>
<evidence type="ECO:0000256" key="2">
    <source>
        <dbReference type="SAM" id="SignalP"/>
    </source>
</evidence>